<dbReference type="EMBL" id="KV878131">
    <property type="protein sequence ID" value="OJJ04211.1"/>
    <property type="molecule type" value="Genomic_DNA"/>
</dbReference>
<dbReference type="PROSITE" id="PS50054">
    <property type="entry name" value="TYR_PHOSPHATASE_DUAL"/>
    <property type="match status" value="1"/>
</dbReference>
<keyword evidence="8" id="KW-1185">Reference proteome</keyword>
<dbReference type="PROSITE" id="PS00383">
    <property type="entry name" value="TYR_PHOSPHATASE_1"/>
    <property type="match status" value="1"/>
</dbReference>
<dbReference type="RefSeq" id="XP_040669973.1">
    <property type="nucleotide sequence ID" value="XM_040817721.1"/>
</dbReference>
<dbReference type="Pfam" id="PF00782">
    <property type="entry name" value="DSPc"/>
    <property type="match status" value="1"/>
</dbReference>
<feature type="domain" description="Tyrosine specific protein phosphatases" evidence="6">
    <location>
        <begin position="94"/>
        <end position="161"/>
    </location>
</feature>
<evidence type="ECO:0000256" key="3">
    <source>
        <dbReference type="ARBA" id="ARBA00022801"/>
    </source>
</evidence>
<sequence length="242" mass="27384">MANTTALDRIHAIPGLYISDRFSARDQHLLARHRISHILSVLRWEDLQSNRSPQCSSTAQDITGPVIQRKQVEINDDETEDIVGRLTEMTDWIRDALTKLHPYENANQESTGNGSWGHTGGCVLVHCNQGISRSGTVVVAYIMKSLSVPFVPALSLARVSRSLITPNNGFEYQLWLWERHGYDVFDRRVNGSSVTLVPNEAYGKFLDEINDIFSFADEERILLAKTYWSAEIKAKLIDLRRG</sequence>
<proteinExistence type="inferred from homology"/>
<evidence type="ECO:0000313" key="7">
    <source>
        <dbReference type="EMBL" id="OJJ04211.1"/>
    </source>
</evidence>
<gene>
    <name evidence="7" type="ORF">ASPVEDRAFT_85616</name>
</gene>
<dbReference type="InterPro" id="IPR029021">
    <property type="entry name" value="Prot-tyrosine_phosphatase-like"/>
</dbReference>
<dbReference type="AlphaFoldDB" id="A0A1L9PRV3"/>
<protein>
    <recommendedName>
        <fullName evidence="2">protein-tyrosine-phosphatase</fullName>
        <ecNumber evidence="2">3.1.3.48</ecNumber>
    </recommendedName>
</protein>
<dbReference type="PANTHER" id="PTHR45848">
    <property type="entry name" value="DUAL SPECIFICITY PROTEIN PHOSPHATASE 12 FAMILY MEMBER"/>
    <property type="match status" value="1"/>
</dbReference>
<dbReference type="EC" id="3.1.3.48" evidence="2"/>
<dbReference type="GeneID" id="63733232"/>
<dbReference type="InterPro" id="IPR000340">
    <property type="entry name" value="Dual-sp_phosphatase_cat-dom"/>
</dbReference>
<comment type="similarity">
    <text evidence="1">Belongs to the protein-tyrosine phosphatase family. Non-receptor class dual specificity subfamily.</text>
</comment>
<evidence type="ECO:0000313" key="8">
    <source>
        <dbReference type="Proteomes" id="UP000184073"/>
    </source>
</evidence>
<evidence type="ECO:0000259" key="5">
    <source>
        <dbReference type="PROSITE" id="PS50054"/>
    </source>
</evidence>
<dbReference type="OrthoDB" id="10252009at2759"/>
<name>A0A1L9PRV3_ASPVE</name>
<evidence type="ECO:0000256" key="4">
    <source>
        <dbReference type="ARBA" id="ARBA00022912"/>
    </source>
</evidence>
<keyword evidence="4" id="KW-0904">Protein phosphatase</keyword>
<dbReference type="SMART" id="SM00195">
    <property type="entry name" value="DSPc"/>
    <property type="match status" value="1"/>
</dbReference>
<accession>A0A1L9PRV3</accession>
<reference evidence="8" key="1">
    <citation type="journal article" date="2017" name="Genome Biol.">
        <title>Comparative genomics reveals high biological diversity and specific adaptations in the industrially and medically important fungal genus Aspergillus.</title>
        <authorList>
            <person name="de Vries R.P."/>
            <person name="Riley R."/>
            <person name="Wiebenga A."/>
            <person name="Aguilar-Osorio G."/>
            <person name="Amillis S."/>
            <person name="Uchima C.A."/>
            <person name="Anderluh G."/>
            <person name="Asadollahi M."/>
            <person name="Askin M."/>
            <person name="Barry K."/>
            <person name="Battaglia E."/>
            <person name="Bayram O."/>
            <person name="Benocci T."/>
            <person name="Braus-Stromeyer S.A."/>
            <person name="Caldana C."/>
            <person name="Canovas D."/>
            <person name="Cerqueira G.C."/>
            <person name="Chen F."/>
            <person name="Chen W."/>
            <person name="Choi C."/>
            <person name="Clum A."/>
            <person name="Dos Santos R.A."/>
            <person name="Damasio A.R."/>
            <person name="Diallinas G."/>
            <person name="Emri T."/>
            <person name="Fekete E."/>
            <person name="Flipphi M."/>
            <person name="Freyberg S."/>
            <person name="Gallo A."/>
            <person name="Gournas C."/>
            <person name="Habgood R."/>
            <person name="Hainaut M."/>
            <person name="Harispe M.L."/>
            <person name="Henrissat B."/>
            <person name="Hilden K.S."/>
            <person name="Hope R."/>
            <person name="Hossain A."/>
            <person name="Karabika E."/>
            <person name="Karaffa L."/>
            <person name="Karanyi Z."/>
            <person name="Krasevec N."/>
            <person name="Kuo A."/>
            <person name="Kusch H."/>
            <person name="LaButti K."/>
            <person name="Lagendijk E.L."/>
            <person name="Lapidus A."/>
            <person name="Levasseur A."/>
            <person name="Lindquist E."/>
            <person name="Lipzen A."/>
            <person name="Logrieco A.F."/>
            <person name="MacCabe A."/>
            <person name="Maekelae M.R."/>
            <person name="Malavazi I."/>
            <person name="Melin P."/>
            <person name="Meyer V."/>
            <person name="Mielnichuk N."/>
            <person name="Miskei M."/>
            <person name="Molnar A.P."/>
            <person name="Mule G."/>
            <person name="Ngan C.Y."/>
            <person name="Orejas M."/>
            <person name="Orosz E."/>
            <person name="Ouedraogo J.P."/>
            <person name="Overkamp K.M."/>
            <person name="Park H.-S."/>
            <person name="Perrone G."/>
            <person name="Piumi F."/>
            <person name="Punt P.J."/>
            <person name="Ram A.F."/>
            <person name="Ramon A."/>
            <person name="Rauscher S."/>
            <person name="Record E."/>
            <person name="Riano-Pachon D.M."/>
            <person name="Robert V."/>
            <person name="Roehrig J."/>
            <person name="Ruller R."/>
            <person name="Salamov A."/>
            <person name="Salih N.S."/>
            <person name="Samson R.A."/>
            <person name="Sandor E."/>
            <person name="Sanguinetti M."/>
            <person name="Schuetze T."/>
            <person name="Sepcic K."/>
            <person name="Shelest E."/>
            <person name="Sherlock G."/>
            <person name="Sophianopoulou V."/>
            <person name="Squina F.M."/>
            <person name="Sun H."/>
            <person name="Susca A."/>
            <person name="Todd R.B."/>
            <person name="Tsang A."/>
            <person name="Unkles S.E."/>
            <person name="van de Wiele N."/>
            <person name="van Rossen-Uffink D."/>
            <person name="Oliveira J.V."/>
            <person name="Vesth T.C."/>
            <person name="Visser J."/>
            <person name="Yu J.-H."/>
            <person name="Zhou M."/>
            <person name="Andersen M.R."/>
            <person name="Archer D.B."/>
            <person name="Baker S.E."/>
            <person name="Benoit I."/>
            <person name="Brakhage A.A."/>
            <person name="Braus G.H."/>
            <person name="Fischer R."/>
            <person name="Frisvad J.C."/>
            <person name="Goldman G.H."/>
            <person name="Houbraken J."/>
            <person name="Oakley B."/>
            <person name="Pocsi I."/>
            <person name="Scazzocchio C."/>
            <person name="Seiboth B."/>
            <person name="vanKuyk P.A."/>
            <person name="Wortman J."/>
            <person name="Dyer P.S."/>
            <person name="Grigoriev I.V."/>
        </authorList>
    </citation>
    <scope>NUCLEOTIDE SEQUENCE [LARGE SCALE GENOMIC DNA]</scope>
    <source>
        <strain evidence="8">CBS 583.65</strain>
    </source>
</reference>
<dbReference type="PROSITE" id="PS50056">
    <property type="entry name" value="TYR_PHOSPHATASE_2"/>
    <property type="match status" value="1"/>
</dbReference>
<dbReference type="GO" id="GO:0004725">
    <property type="term" value="F:protein tyrosine phosphatase activity"/>
    <property type="evidence" value="ECO:0007669"/>
    <property type="project" value="UniProtKB-EC"/>
</dbReference>
<dbReference type="Gene3D" id="3.90.190.10">
    <property type="entry name" value="Protein tyrosine phosphatase superfamily"/>
    <property type="match status" value="1"/>
</dbReference>
<keyword evidence="3" id="KW-0378">Hydrolase</keyword>
<dbReference type="Proteomes" id="UP000184073">
    <property type="component" value="Unassembled WGS sequence"/>
</dbReference>
<organism evidence="7 8">
    <name type="scientific">Aspergillus versicolor CBS 583.65</name>
    <dbReference type="NCBI Taxonomy" id="1036611"/>
    <lineage>
        <taxon>Eukaryota</taxon>
        <taxon>Fungi</taxon>
        <taxon>Dikarya</taxon>
        <taxon>Ascomycota</taxon>
        <taxon>Pezizomycotina</taxon>
        <taxon>Eurotiomycetes</taxon>
        <taxon>Eurotiomycetidae</taxon>
        <taxon>Eurotiales</taxon>
        <taxon>Aspergillaceae</taxon>
        <taxon>Aspergillus</taxon>
        <taxon>Aspergillus subgen. Nidulantes</taxon>
    </lineage>
</organism>
<dbReference type="InterPro" id="IPR000387">
    <property type="entry name" value="Tyr_Pase_dom"/>
</dbReference>
<evidence type="ECO:0000256" key="2">
    <source>
        <dbReference type="ARBA" id="ARBA00013064"/>
    </source>
</evidence>
<evidence type="ECO:0000256" key="1">
    <source>
        <dbReference type="ARBA" id="ARBA00008601"/>
    </source>
</evidence>
<dbReference type="VEuPathDB" id="FungiDB:ASPVEDRAFT_85616"/>
<dbReference type="CDD" id="cd14498">
    <property type="entry name" value="DSP"/>
    <property type="match status" value="1"/>
</dbReference>
<feature type="domain" description="Tyrosine-protein phosphatase" evidence="5">
    <location>
        <begin position="8"/>
        <end position="183"/>
    </location>
</feature>
<dbReference type="STRING" id="1036611.A0A1L9PRV3"/>
<dbReference type="GO" id="GO:0008138">
    <property type="term" value="F:protein tyrosine/serine/threonine phosphatase activity"/>
    <property type="evidence" value="ECO:0007669"/>
    <property type="project" value="TreeGrafter"/>
</dbReference>
<dbReference type="PANTHER" id="PTHR45848:SF4">
    <property type="entry name" value="DUAL SPECIFICITY PROTEIN PHOSPHATASE 12"/>
    <property type="match status" value="1"/>
</dbReference>
<evidence type="ECO:0000259" key="6">
    <source>
        <dbReference type="PROSITE" id="PS50056"/>
    </source>
</evidence>
<dbReference type="SUPFAM" id="SSF52799">
    <property type="entry name" value="(Phosphotyrosine protein) phosphatases II"/>
    <property type="match status" value="1"/>
</dbReference>
<dbReference type="InterPro" id="IPR020422">
    <property type="entry name" value="TYR_PHOSPHATASE_DUAL_dom"/>
</dbReference>
<dbReference type="InterPro" id="IPR016130">
    <property type="entry name" value="Tyr_Pase_AS"/>
</dbReference>